<evidence type="ECO:0000313" key="2">
    <source>
        <dbReference type="EMBL" id="GBG89550.1"/>
    </source>
</evidence>
<sequence length="109" mass="12133">MGPNYEANDTPSTSRIGLNYEANDTPSTSRIGLNYEANDTPSSSRMGLNYEANDTPSSSRMGLDYEVRPLLGFAMVVMCSRYMWRLILESNVLVSQRQGGAKVESWDIN</sequence>
<dbReference type="EMBL" id="BFEA01000744">
    <property type="protein sequence ID" value="GBG89550.1"/>
    <property type="molecule type" value="Genomic_DNA"/>
</dbReference>
<dbReference type="AlphaFoldDB" id="A0A388M4Q5"/>
<evidence type="ECO:0000313" key="3">
    <source>
        <dbReference type="Proteomes" id="UP000265515"/>
    </source>
</evidence>
<accession>A0A388M4Q5</accession>
<dbReference type="Gramene" id="GBG89550">
    <property type="protein sequence ID" value="GBG89550"/>
    <property type="gene ID" value="CBR_g49339"/>
</dbReference>
<comment type="caution">
    <text evidence="2">The sequence shown here is derived from an EMBL/GenBank/DDBJ whole genome shotgun (WGS) entry which is preliminary data.</text>
</comment>
<organism evidence="2 3">
    <name type="scientific">Chara braunii</name>
    <name type="common">Braun's stonewort</name>
    <dbReference type="NCBI Taxonomy" id="69332"/>
    <lineage>
        <taxon>Eukaryota</taxon>
        <taxon>Viridiplantae</taxon>
        <taxon>Streptophyta</taxon>
        <taxon>Charophyceae</taxon>
        <taxon>Charales</taxon>
        <taxon>Characeae</taxon>
        <taxon>Chara</taxon>
    </lineage>
</organism>
<gene>
    <name evidence="2" type="ORF">CBR_g49339</name>
</gene>
<protein>
    <submittedName>
        <fullName evidence="2">Uncharacterized protein</fullName>
    </submittedName>
</protein>
<reference evidence="2 3" key="1">
    <citation type="journal article" date="2018" name="Cell">
        <title>The Chara Genome: Secondary Complexity and Implications for Plant Terrestrialization.</title>
        <authorList>
            <person name="Nishiyama T."/>
            <person name="Sakayama H."/>
            <person name="Vries J.D."/>
            <person name="Buschmann H."/>
            <person name="Saint-Marcoux D."/>
            <person name="Ullrich K.K."/>
            <person name="Haas F.B."/>
            <person name="Vanderstraeten L."/>
            <person name="Becker D."/>
            <person name="Lang D."/>
            <person name="Vosolsobe S."/>
            <person name="Rombauts S."/>
            <person name="Wilhelmsson P.K.I."/>
            <person name="Janitza P."/>
            <person name="Kern R."/>
            <person name="Heyl A."/>
            <person name="Rumpler F."/>
            <person name="Villalobos L.I.A.C."/>
            <person name="Clay J.M."/>
            <person name="Skokan R."/>
            <person name="Toyoda A."/>
            <person name="Suzuki Y."/>
            <person name="Kagoshima H."/>
            <person name="Schijlen E."/>
            <person name="Tajeshwar N."/>
            <person name="Catarino B."/>
            <person name="Hetherington A.J."/>
            <person name="Saltykova A."/>
            <person name="Bonnot C."/>
            <person name="Breuninger H."/>
            <person name="Symeonidi A."/>
            <person name="Radhakrishnan G.V."/>
            <person name="Van Nieuwerburgh F."/>
            <person name="Deforce D."/>
            <person name="Chang C."/>
            <person name="Karol K.G."/>
            <person name="Hedrich R."/>
            <person name="Ulvskov P."/>
            <person name="Glockner G."/>
            <person name="Delwiche C.F."/>
            <person name="Petrasek J."/>
            <person name="Van de Peer Y."/>
            <person name="Friml J."/>
            <person name="Beilby M."/>
            <person name="Dolan L."/>
            <person name="Kohara Y."/>
            <person name="Sugano S."/>
            <person name="Fujiyama A."/>
            <person name="Delaux P.-M."/>
            <person name="Quint M."/>
            <person name="TheiBen G."/>
            <person name="Hagemann M."/>
            <person name="Harholt J."/>
            <person name="Dunand C."/>
            <person name="Zachgo S."/>
            <person name="Langdale J."/>
            <person name="Maumus F."/>
            <person name="Straeten D.V.D."/>
            <person name="Gould S.B."/>
            <person name="Rensing S.A."/>
        </authorList>
    </citation>
    <scope>NUCLEOTIDE SEQUENCE [LARGE SCALE GENOMIC DNA]</scope>
    <source>
        <strain evidence="2 3">S276</strain>
    </source>
</reference>
<keyword evidence="3" id="KW-1185">Reference proteome</keyword>
<feature type="region of interest" description="Disordered" evidence="1">
    <location>
        <begin position="1"/>
        <end position="61"/>
    </location>
</feature>
<dbReference type="Proteomes" id="UP000265515">
    <property type="component" value="Unassembled WGS sequence"/>
</dbReference>
<name>A0A388M4Q5_CHABU</name>
<evidence type="ECO:0000256" key="1">
    <source>
        <dbReference type="SAM" id="MobiDB-lite"/>
    </source>
</evidence>
<feature type="compositionally biased region" description="Polar residues" evidence="1">
    <location>
        <begin position="7"/>
        <end position="60"/>
    </location>
</feature>
<proteinExistence type="predicted"/>